<dbReference type="InterPro" id="IPR051609">
    <property type="entry name" value="NmrA/Isoflavone_reductase-like"/>
</dbReference>
<reference evidence="4 5" key="1">
    <citation type="submission" date="2024-06" db="EMBL/GenBank/DDBJ databases">
        <title>Genomic Encyclopedia of Type Strains, Phase IV (KMG-IV): sequencing the most valuable type-strain genomes for metagenomic binning, comparative biology and taxonomic classification.</title>
        <authorList>
            <person name="Goeker M."/>
        </authorList>
    </citation>
    <scope>NUCLEOTIDE SEQUENCE [LARGE SCALE GENOMIC DNA]</scope>
    <source>
        <strain evidence="4 5">DSM 28102</strain>
    </source>
</reference>
<dbReference type="Gene3D" id="3.90.25.10">
    <property type="entry name" value="UDP-galactose 4-epimerase, domain 1"/>
    <property type="match status" value="1"/>
</dbReference>
<organism evidence="4 5">
    <name type="scientific">Martelella mangrovi</name>
    <dbReference type="NCBI Taxonomy" id="1397477"/>
    <lineage>
        <taxon>Bacteria</taxon>
        <taxon>Pseudomonadati</taxon>
        <taxon>Pseudomonadota</taxon>
        <taxon>Alphaproteobacteria</taxon>
        <taxon>Hyphomicrobiales</taxon>
        <taxon>Aurantimonadaceae</taxon>
        <taxon>Martelella</taxon>
    </lineage>
</organism>
<comment type="caution">
    <text evidence="4">The sequence shown here is derived from an EMBL/GenBank/DDBJ whole genome shotgun (WGS) entry which is preliminary data.</text>
</comment>
<name>A0ABV2I5U8_9HYPH</name>
<proteinExistence type="predicted"/>
<dbReference type="PANTHER" id="PTHR47706:SF9">
    <property type="entry name" value="NMRA-LIKE DOMAIN-CONTAINING PROTEIN-RELATED"/>
    <property type="match status" value="1"/>
</dbReference>
<sequence>MTEAGKIVVLAGATGNLGSLIADQLLDRPDVQLRVLVRPQSAAKVAGLREKGAEIVEIEVDSEAQADRLEDALQGAYSVISAIQGGSAIIVDAQLRLLEAARKVGVRRFIPSNFSYNIFGVDDGDNINSDDRRAFAKAAEKAKGDVEVVQIQNGAFMDRIVLFGFLGAFDLDARTAFLWGDGNALMDFTTYADTARFTVEVALDDEPVPAIFEVAGETLDFHDLLKTYEDASGKTLTVKQMGTLADLDAEIANRRKAEPANVFNWLPLMYWRALLTGKGKLQAIANDRYPHIMPVSVADYVKREGL</sequence>
<keyword evidence="5" id="KW-1185">Reference proteome</keyword>
<evidence type="ECO:0000259" key="3">
    <source>
        <dbReference type="Pfam" id="PF05368"/>
    </source>
</evidence>
<evidence type="ECO:0000313" key="4">
    <source>
        <dbReference type="EMBL" id="MET3598281.1"/>
    </source>
</evidence>
<dbReference type="InterPro" id="IPR036291">
    <property type="entry name" value="NAD(P)-bd_dom_sf"/>
</dbReference>
<dbReference type="Gene3D" id="3.40.50.720">
    <property type="entry name" value="NAD(P)-binding Rossmann-like Domain"/>
    <property type="match status" value="1"/>
</dbReference>
<accession>A0ABV2I5U8</accession>
<dbReference type="RefSeq" id="WP_354432736.1">
    <property type="nucleotide sequence ID" value="NZ_JBEPLY010000001.1"/>
</dbReference>
<dbReference type="PANTHER" id="PTHR47706">
    <property type="entry name" value="NMRA-LIKE FAMILY PROTEIN"/>
    <property type="match status" value="1"/>
</dbReference>
<dbReference type="EMBL" id="JBEPLY010000001">
    <property type="protein sequence ID" value="MET3598281.1"/>
    <property type="molecule type" value="Genomic_DNA"/>
</dbReference>
<keyword evidence="2" id="KW-0560">Oxidoreductase</keyword>
<dbReference type="SUPFAM" id="SSF51735">
    <property type="entry name" value="NAD(P)-binding Rossmann-fold domains"/>
    <property type="match status" value="1"/>
</dbReference>
<dbReference type="InterPro" id="IPR008030">
    <property type="entry name" value="NmrA-like"/>
</dbReference>
<evidence type="ECO:0000313" key="5">
    <source>
        <dbReference type="Proteomes" id="UP001549164"/>
    </source>
</evidence>
<evidence type="ECO:0000256" key="2">
    <source>
        <dbReference type="ARBA" id="ARBA00023002"/>
    </source>
</evidence>
<evidence type="ECO:0000256" key="1">
    <source>
        <dbReference type="ARBA" id="ARBA00022857"/>
    </source>
</evidence>
<dbReference type="Proteomes" id="UP001549164">
    <property type="component" value="Unassembled WGS sequence"/>
</dbReference>
<protein>
    <submittedName>
        <fullName evidence="4">Nucleoside-diphosphate-sugar epimerase</fullName>
    </submittedName>
</protein>
<keyword evidence="1" id="KW-0521">NADP</keyword>
<gene>
    <name evidence="4" type="ORF">ABID12_000202</name>
</gene>
<feature type="domain" description="NmrA-like" evidence="3">
    <location>
        <begin position="6"/>
        <end position="115"/>
    </location>
</feature>
<dbReference type="Pfam" id="PF05368">
    <property type="entry name" value="NmrA"/>
    <property type="match status" value="1"/>
</dbReference>